<sequence length="186" mass="20688">MKGNASEILSILAQDNVGFFSLVELNWNQNYYFTDFGANITWNGKTFLSNNPLVSSDPIRYSNVVDRESFRFFLSGVDAAINNELDAGVVHRPVTLRMAFTVDGVPQLGGNQTLLYYDGLVSKTDKKISLDDRINVIECTAPLSDLDAIGTMFTTKDGMKRFDPTDTSFDAIFEGSEETSLKWGKL</sequence>
<reference evidence="1 2" key="1">
    <citation type="submission" date="2019-10" db="EMBL/GenBank/DDBJ databases">
        <title>Isolation and characterisation of a new family of globally distributed lytic roseophage, the Naomivirus.</title>
        <authorList>
            <person name="Rihtman B."/>
            <person name="Puxty R.J."/>
            <person name="Hapeshi A."/>
            <person name="Zhan Y."/>
            <person name="Michinevski S."/>
            <person name="Waterfield N.R."/>
            <person name="Chen F."/>
            <person name="Millard A.D."/>
            <person name="Scanlan D.J."/>
            <person name="Chen Y."/>
        </authorList>
    </citation>
    <scope>NUCLEOTIDE SEQUENCE [LARGE SCALE GENOMIC DNA]</scope>
</reference>
<proteinExistence type="predicted"/>
<protein>
    <submittedName>
        <fullName evidence="1">Uncharacterized protein</fullName>
    </submittedName>
</protein>
<accession>A0A7S5FRC7</accession>
<dbReference type="Proteomes" id="UP000594402">
    <property type="component" value="Segment"/>
</dbReference>
<name>A0A7S5FRC7_9CAUD</name>
<keyword evidence="2" id="KW-1185">Reference proteome</keyword>
<organism evidence="1 2">
    <name type="scientific">Bacteriophage DSS3_VP1</name>
    <dbReference type="NCBI Taxonomy" id="2664196"/>
    <lineage>
        <taxon>Viruses</taxon>
        <taxon>Duplodnaviria</taxon>
        <taxon>Heunggongvirae</taxon>
        <taxon>Uroviricota</taxon>
        <taxon>Caudoviricetes</taxon>
        <taxon>Naomviridae</taxon>
        <taxon>Noahvirus</taxon>
        <taxon>Noahvirus arc</taxon>
    </lineage>
</organism>
<gene>
    <name evidence="1" type="ORF">DSS3VP1_00017</name>
</gene>
<evidence type="ECO:0000313" key="2">
    <source>
        <dbReference type="Proteomes" id="UP000594402"/>
    </source>
</evidence>
<dbReference type="EMBL" id="MN602266">
    <property type="protein sequence ID" value="QGH74586.1"/>
    <property type="molecule type" value="Genomic_DNA"/>
</dbReference>
<evidence type="ECO:0000313" key="1">
    <source>
        <dbReference type="EMBL" id="QGH74586.1"/>
    </source>
</evidence>